<dbReference type="SUPFAM" id="SSF55797">
    <property type="entry name" value="PR-1-like"/>
    <property type="match status" value="1"/>
</dbReference>
<dbReference type="WBParaSite" id="MCU_004825-RA">
    <property type="protein sequence ID" value="MCU_004825-RA"/>
    <property type="gene ID" value="MCU_004825"/>
</dbReference>
<dbReference type="Pfam" id="PF00188">
    <property type="entry name" value="CAP"/>
    <property type="match status" value="1"/>
</dbReference>
<dbReference type="PRINTS" id="PR00838">
    <property type="entry name" value="V5ALLERGEN"/>
</dbReference>
<dbReference type="InterPro" id="IPR018244">
    <property type="entry name" value="Allrgn_V5/Tpx1_CS"/>
</dbReference>
<organism evidence="3">
    <name type="scientific">Mesocestoides corti</name>
    <name type="common">Flatworm</name>
    <dbReference type="NCBI Taxonomy" id="53468"/>
    <lineage>
        <taxon>Eukaryota</taxon>
        <taxon>Metazoa</taxon>
        <taxon>Spiralia</taxon>
        <taxon>Lophotrochozoa</taxon>
        <taxon>Platyhelminthes</taxon>
        <taxon>Cestoda</taxon>
        <taxon>Eucestoda</taxon>
        <taxon>Cyclophyllidea</taxon>
        <taxon>Mesocestoididae</taxon>
        <taxon>Mesocestoides</taxon>
    </lineage>
</organism>
<dbReference type="InterPro" id="IPR001283">
    <property type="entry name" value="CRISP-related"/>
</dbReference>
<dbReference type="GO" id="GO:0005576">
    <property type="term" value="C:extracellular region"/>
    <property type="evidence" value="ECO:0007669"/>
    <property type="project" value="InterPro"/>
</dbReference>
<dbReference type="PRINTS" id="PR00837">
    <property type="entry name" value="V5TPXLIKE"/>
</dbReference>
<keyword evidence="1" id="KW-0732">Signal</keyword>
<dbReference type="InterPro" id="IPR002413">
    <property type="entry name" value="V5_allergen-like"/>
</dbReference>
<protein>
    <submittedName>
        <fullName evidence="3">SCP domain-containing protein</fullName>
    </submittedName>
</protein>
<feature type="chain" id="PRO_5024354366" evidence="1">
    <location>
        <begin position="17"/>
        <end position="162"/>
    </location>
</feature>
<dbReference type="AlphaFoldDB" id="A0A5K3F4P6"/>
<dbReference type="SMART" id="SM00198">
    <property type="entry name" value="SCP"/>
    <property type="match status" value="1"/>
</dbReference>
<dbReference type="InterPro" id="IPR014044">
    <property type="entry name" value="CAP_dom"/>
</dbReference>
<dbReference type="PANTHER" id="PTHR10334">
    <property type="entry name" value="CYSTEINE-RICH SECRETORY PROTEIN-RELATED"/>
    <property type="match status" value="1"/>
</dbReference>
<dbReference type="Gene3D" id="3.40.33.10">
    <property type="entry name" value="CAP"/>
    <property type="match status" value="1"/>
</dbReference>
<proteinExistence type="predicted"/>
<dbReference type="CDD" id="cd05380">
    <property type="entry name" value="CAP_euk"/>
    <property type="match status" value="1"/>
</dbReference>
<evidence type="ECO:0000313" key="3">
    <source>
        <dbReference type="WBParaSite" id="MCU_004825-RA"/>
    </source>
</evidence>
<name>A0A5K3F4P6_MESCO</name>
<feature type="signal peptide" evidence="1">
    <location>
        <begin position="1"/>
        <end position="16"/>
    </location>
</feature>
<reference evidence="3" key="1">
    <citation type="submission" date="2019-11" db="UniProtKB">
        <authorList>
            <consortium name="WormBaseParasite"/>
        </authorList>
    </citation>
    <scope>IDENTIFICATION</scope>
</reference>
<accession>A0A5K3F4P6</accession>
<feature type="domain" description="SCP" evidence="2">
    <location>
        <begin position="22"/>
        <end position="162"/>
    </location>
</feature>
<evidence type="ECO:0000256" key="1">
    <source>
        <dbReference type="SAM" id="SignalP"/>
    </source>
</evidence>
<dbReference type="InterPro" id="IPR035940">
    <property type="entry name" value="CAP_sf"/>
</dbReference>
<sequence>MNYIIWLIISMSNVLANAPTQKERDGILEFHTRLRETVSPTAGNMMMMNYSLEMENLAIKWVKRCRFEHPSSTTDSVYAGYGQNLALIGGYLPNLTQMAQGWYNEISDYTYANNYCRGVCGHYTQMVWARSVGLGCAMKQCDHIKPDWPKPVFLMACQYAPA</sequence>
<dbReference type="PROSITE" id="PS01009">
    <property type="entry name" value="CRISP_1"/>
    <property type="match status" value="1"/>
</dbReference>
<evidence type="ECO:0000259" key="2">
    <source>
        <dbReference type="SMART" id="SM00198"/>
    </source>
</evidence>